<feature type="coiled-coil region" evidence="19">
    <location>
        <begin position="398"/>
        <end position="446"/>
    </location>
</feature>
<dbReference type="Proteomes" id="UP001347796">
    <property type="component" value="Unassembled WGS sequence"/>
</dbReference>
<keyword evidence="15" id="KW-0539">Nucleus</keyword>
<keyword evidence="12" id="KW-0460">Magnesium</keyword>
<evidence type="ECO:0000256" key="14">
    <source>
        <dbReference type="ARBA" id="ARBA00023204"/>
    </source>
</evidence>
<keyword evidence="10 18" id="KW-0862">Zinc</keyword>
<evidence type="ECO:0000256" key="9">
    <source>
        <dbReference type="ARBA" id="ARBA00022801"/>
    </source>
</evidence>
<dbReference type="InterPro" id="IPR038729">
    <property type="entry name" value="Rad50/SbcC_AAA"/>
</dbReference>
<evidence type="ECO:0000256" key="19">
    <source>
        <dbReference type="SAM" id="Coils"/>
    </source>
</evidence>
<feature type="binding site" evidence="18">
    <location>
        <position position="685"/>
    </location>
    <ligand>
        <name>Zn(2+)</name>
        <dbReference type="ChEBI" id="CHEBI:29105"/>
    </ligand>
</feature>
<sequence>MSMIEKMSIQGIRSFGPDDQDRQVMQFFKPLTLILGPNGTGKTTVIECLKYMTTGDLPPGGKGGAFIHDPKIAHEREVKGQIRLQIRDVTGKQVLITKSMLATQKVKKVEMRTLEGVITRHGPDGEKKSINSRCADMDREMVSSLGVSKAVLENVIFCHQEDSNWPLSEGKPLKEKFDAIFASTRYTKVLETIRKLKQEQDGSIKIFREELKYLKERKEKALQIQADVTNLEVKYSTSQENVAQIEEELSPLQEKLQQLGTRAAEIFEIKSHIQSRQTEQAQVEKAIADLLKNIENEFQGSTEDLKRLLSEFQDKVEERQDKLAQYERKRESVILELEKTGKKKSSMLVEVGRLDQEAEGHKENIRKRDTKIVEVADNYSFEGYNLGNISDEKYKHFFEEMKNLLETKKAESKSLKAQYEEEEEKLQKKLDNLKESKTKLESNERLKREMMTKNSGEIRQINQKLSNMEVSAGRLDHITTDLKRAEQDLTSLESNLNLEDVKREIAELDKTRKELNVKISDLNTELNKLTLESNVQAEVNMYNKDKVSKEDNIRRLKAKHEDTINYLLGDGASTQNLRGKLEDFIIEQGDSVKHCSEELQNAQRSLSSKEAQQKMLQQQLRQKEDELRKLDDKILTVCGSQNYDDEYQNVQQKLTQTQESRGSLLGAEHFFKQYVTDLEKTDPCCPLCHRGFETEEDVRQLILELQDKLRRVPSRLNKAEKDLEEYQTKYDNMTQLKPLRENITTLNDISIPDLKTKLKKLSEEINELKERIQDKTDELQAKENDEGMAKSMQPDVLMIDRYQGELRELERKIATKSAMLSGGVAGRTIEVVVEEKGDKEHTLDNLNKTLDHKRQKMSDHTEKLQRLKTKVHDLKSEKLQITSELQQRTKLEESKISLISDNKQLEDDIKDAREEIKPLETQITRTKAQKDDVVKEKEGKIESANQEVEHVKTNGNLVKSINAEIKRYNMSGKADELERCKLEQRELEAKVNEKEIEQTELTQNINKLNKDLSTQKVRERELNDNLQLRKKKLEVKQLAAEIEENTEKLGGVDLTNIERERRKLLNKEDALQKERHTATGRLQGLKDQIKSSKKELESPMYKDASEKYRDKVIDMRTTELSNKDLEKYYKAMDRAIMNYHNQKMKDINKIIRELWRNTYKGNDIETIEIRSDDDDGAQMKTRRNYNYRVVMIKGDAALDMRGRCSAGQKVLASLIIRLALAETFCVNCGILALDEPTTNLDRENIEGLAYALVEIIKSRSGQRNFQLVVITHDEDFVELLGRSDYVEEFYKVRKNQNGCSNLLKAKVEDLHMGR</sequence>
<feature type="coiled-coil region" evidence="19">
    <location>
        <begin position="592"/>
        <end position="660"/>
    </location>
</feature>
<dbReference type="NCBIfam" id="TIGR00606">
    <property type="entry name" value="rad50"/>
    <property type="match status" value="1"/>
</dbReference>
<feature type="binding site" evidence="18">
    <location>
        <position position="688"/>
    </location>
    <ligand>
        <name>Zn(2+)</name>
        <dbReference type="ChEBI" id="CHEBI:29105"/>
    </ligand>
</feature>
<dbReference type="FunFam" id="3.40.50.300:FF:000947">
    <property type="entry name" value="DNA repair protein RAD50"/>
    <property type="match status" value="1"/>
</dbReference>
<feature type="domain" description="Zinc-hook" evidence="20">
    <location>
        <begin position="640"/>
        <end position="738"/>
    </location>
</feature>
<dbReference type="GO" id="GO:0043047">
    <property type="term" value="F:single-stranded telomeric DNA binding"/>
    <property type="evidence" value="ECO:0007669"/>
    <property type="project" value="TreeGrafter"/>
</dbReference>
<keyword evidence="11" id="KW-0067">ATP-binding</keyword>
<keyword evidence="13 19" id="KW-0175">Coiled coil</keyword>
<dbReference type="SUPFAM" id="SSF75712">
    <property type="entry name" value="Rad50 coiled-coil Zn hook"/>
    <property type="match status" value="1"/>
</dbReference>
<dbReference type="InterPro" id="IPR027417">
    <property type="entry name" value="P-loop_NTPase"/>
</dbReference>
<evidence type="ECO:0000256" key="7">
    <source>
        <dbReference type="ARBA" id="ARBA00022741"/>
    </source>
</evidence>
<dbReference type="Gene3D" id="3.40.50.300">
    <property type="entry name" value="P-loop containing nucleotide triphosphate hydrolases"/>
    <property type="match status" value="2"/>
</dbReference>
<dbReference type="GO" id="GO:0051880">
    <property type="term" value="F:G-quadruplex DNA binding"/>
    <property type="evidence" value="ECO:0007669"/>
    <property type="project" value="TreeGrafter"/>
</dbReference>
<dbReference type="Pfam" id="PF13476">
    <property type="entry name" value="AAA_23"/>
    <property type="match status" value="1"/>
</dbReference>
<evidence type="ECO:0000313" key="21">
    <source>
        <dbReference type="EMBL" id="KAK6173415.1"/>
    </source>
</evidence>
<evidence type="ECO:0000256" key="16">
    <source>
        <dbReference type="ARBA" id="ARBA00023254"/>
    </source>
</evidence>
<feature type="coiled-coil region" evidence="19">
    <location>
        <begin position="709"/>
        <end position="819"/>
    </location>
</feature>
<gene>
    <name evidence="21" type="ORF">SNE40_016870</name>
</gene>
<evidence type="ECO:0000256" key="2">
    <source>
        <dbReference type="ARBA" id="ARBA00004123"/>
    </source>
</evidence>
<dbReference type="InterPro" id="IPR013134">
    <property type="entry name" value="Zn_hook_RAD50"/>
</dbReference>
<evidence type="ECO:0000256" key="3">
    <source>
        <dbReference type="ARBA" id="ARBA00004286"/>
    </source>
</evidence>
<dbReference type="GO" id="GO:0016887">
    <property type="term" value="F:ATP hydrolysis activity"/>
    <property type="evidence" value="ECO:0007669"/>
    <property type="project" value="InterPro"/>
</dbReference>
<evidence type="ECO:0000259" key="20">
    <source>
        <dbReference type="PROSITE" id="PS51131"/>
    </source>
</evidence>
<dbReference type="Pfam" id="PF04423">
    <property type="entry name" value="Rad50_zn_hook"/>
    <property type="match status" value="1"/>
</dbReference>
<dbReference type="GO" id="GO:0070192">
    <property type="term" value="P:chromosome organization involved in meiotic cell cycle"/>
    <property type="evidence" value="ECO:0007669"/>
    <property type="project" value="TreeGrafter"/>
</dbReference>
<name>A0AAN8PP76_PATCE</name>
<evidence type="ECO:0000313" key="22">
    <source>
        <dbReference type="Proteomes" id="UP001347796"/>
    </source>
</evidence>
<evidence type="ECO:0000256" key="18">
    <source>
        <dbReference type="PROSITE-ProRule" id="PRU00471"/>
    </source>
</evidence>
<dbReference type="EMBL" id="JAZGQO010000011">
    <property type="protein sequence ID" value="KAK6173415.1"/>
    <property type="molecule type" value="Genomic_DNA"/>
</dbReference>
<organism evidence="21 22">
    <name type="scientific">Patella caerulea</name>
    <name type="common">Rayed Mediterranean limpet</name>
    <dbReference type="NCBI Taxonomy" id="87958"/>
    <lineage>
        <taxon>Eukaryota</taxon>
        <taxon>Metazoa</taxon>
        <taxon>Spiralia</taxon>
        <taxon>Lophotrochozoa</taxon>
        <taxon>Mollusca</taxon>
        <taxon>Gastropoda</taxon>
        <taxon>Patellogastropoda</taxon>
        <taxon>Patelloidea</taxon>
        <taxon>Patellidae</taxon>
        <taxon>Patella</taxon>
    </lineage>
</organism>
<comment type="similarity">
    <text evidence="4">Belongs to the SMC family. RAD50 subfamily.</text>
</comment>
<dbReference type="PANTHER" id="PTHR18867:SF12">
    <property type="entry name" value="DNA REPAIR PROTEIN RAD50"/>
    <property type="match status" value="1"/>
</dbReference>
<comment type="cofactor">
    <cofactor evidence="1">
        <name>Zn(2+)</name>
        <dbReference type="ChEBI" id="CHEBI:29105"/>
    </cofactor>
</comment>
<dbReference type="PANTHER" id="PTHR18867">
    <property type="entry name" value="RAD50"/>
    <property type="match status" value="1"/>
</dbReference>
<keyword evidence="9" id="KW-0378">Hydrolase</keyword>
<comment type="caution">
    <text evidence="21">The sequence shown here is derived from an EMBL/GenBank/DDBJ whole genome shotgun (WGS) entry which is preliminary data.</text>
</comment>
<evidence type="ECO:0000256" key="1">
    <source>
        <dbReference type="ARBA" id="ARBA00001947"/>
    </source>
</evidence>
<evidence type="ECO:0000256" key="8">
    <source>
        <dbReference type="ARBA" id="ARBA00022763"/>
    </source>
</evidence>
<feature type="coiled-coil region" evidence="19">
    <location>
        <begin position="843"/>
        <end position="1077"/>
    </location>
</feature>
<comment type="catalytic activity">
    <reaction evidence="17">
        <text>ATP + H2O = ADP + phosphate + H(+)</text>
        <dbReference type="Rhea" id="RHEA:13065"/>
        <dbReference type="ChEBI" id="CHEBI:15377"/>
        <dbReference type="ChEBI" id="CHEBI:15378"/>
        <dbReference type="ChEBI" id="CHEBI:30616"/>
        <dbReference type="ChEBI" id="CHEBI:43474"/>
        <dbReference type="ChEBI" id="CHEBI:456216"/>
    </reaction>
</comment>
<dbReference type="Gene3D" id="1.10.287.510">
    <property type="entry name" value="Helix hairpin bin"/>
    <property type="match status" value="1"/>
</dbReference>
<feature type="coiled-coil region" evidence="19">
    <location>
        <begin position="475"/>
        <end position="559"/>
    </location>
</feature>
<dbReference type="PROSITE" id="PS51131">
    <property type="entry name" value="ZN_HOOK"/>
    <property type="match status" value="1"/>
</dbReference>
<dbReference type="InterPro" id="IPR004584">
    <property type="entry name" value="Rad50_eukaryotes"/>
</dbReference>
<dbReference type="GO" id="GO:0007004">
    <property type="term" value="P:telomere maintenance via telomerase"/>
    <property type="evidence" value="ECO:0007669"/>
    <property type="project" value="TreeGrafter"/>
</dbReference>
<dbReference type="GO" id="GO:0005524">
    <property type="term" value="F:ATP binding"/>
    <property type="evidence" value="ECO:0007669"/>
    <property type="project" value="UniProtKB-KW"/>
</dbReference>
<dbReference type="GO" id="GO:0006302">
    <property type="term" value="P:double-strand break repair"/>
    <property type="evidence" value="ECO:0007669"/>
    <property type="project" value="InterPro"/>
</dbReference>
<dbReference type="FunFam" id="3.40.50.300:FF:001195">
    <property type="entry name" value="DNA repair protein rad50"/>
    <property type="match status" value="1"/>
</dbReference>
<keyword evidence="8" id="KW-0227">DNA damage</keyword>
<feature type="coiled-coil region" evidence="19">
    <location>
        <begin position="228"/>
        <end position="262"/>
    </location>
</feature>
<keyword evidence="5" id="KW-0158">Chromosome</keyword>
<dbReference type="GO" id="GO:0030870">
    <property type="term" value="C:Mre11 complex"/>
    <property type="evidence" value="ECO:0007669"/>
    <property type="project" value="InterPro"/>
</dbReference>
<protein>
    <recommendedName>
        <fullName evidence="20">Zinc-hook domain-containing protein</fullName>
    </recommendedName>
</protein>
<keyword evidence="16" id="KW-0469">Meiosis</keyword>
<dbReference type="GO" id="GO:0000794">
    <property type="term" value="C:condensed nuclear chromosome"/>
    <property type="evidence" value="ECO:0007669"/>
    <property type="project" value="TreeGrafter"/>
</dbReference>
<accession>A0AAN8PP76</accession>
<evidence type="ECO:0000256" key="12">
    <source>
        <dbReference type="ARBA" id="ARBA00022842"/>
    </source>
</evidence>
<evidence type="ECO:0000256" key="11">
    <source>
        <dbReference type="ARBA" id="ARBA00022840"/>
    </source>
</evidence>
<evidence type="ECO:0000256" key="13">
    <source>
        <dbReference type="ARBA" id="ARBA00023054"/>
    </source>
</evidence>
<reference evidence="21 22" key="1">
    <citation type="submission" date="2024-01" db="EMBL/GenBank/DDBJ databases">
        <title>The genome of the rayed Mediterranean limpet Patella caerulea (Linnaeus, 1758).</title>
        <authorList>
            <person name="Anh-Thu Weber A."/>
            <person name="Halstead-Nussloch G."/>
        </authorList>
    </citation>
    <scope>NUCLEOTIDE SEQUENCE [LARGE SCALE GENOMIC DNA]</scope>
    <source>
        <strain evidence="21">AATW-2023a</strain>
        <tissue evidence="21">Whole specimen</tissue>
    </source>
</reference>
<proteinExistence type="inferred from homology"/>
<evidence type="ECO:0000256" key="17">
    <source>
        <dbReference type="ARBA" id="ARBA00049360"/>
    </source>
</evidence>
<dbReference type="GO" id="GO:0003691">
    <property type="term" value="F:double-stranded telomeric DNA binding"/>
    <property type="evidence" value="ECO:0007669"/>
    <property type="project" value="TreeGrafter"/>
</dbReference>
<evidence type="ECO:0000256" key="5">
    <source>
        <dbReference type="ARBA" id="ARBA00022454"/>
    </source>
</evidence>
<evidence type="ECO:0000256" key="4">
    <source>
        <dbReference type="ARBA" id="ARBA00009439"/>
    </source>
</evidence>
<keyword evidence="6 18" id="KW-0479">Metal-binding</keyword>
<evidence type="ECO:0000256" key="6">
    <source>
        <dbReference type="ARBA" id="ARBA00022723"/>
    </source>
</evidence>
<evidence type="ECO:0000256" key="10">
    <source>
        <dbReference type="ARBA" id="ARBA00022833"/>
    </source>
</evidence>
<keyword evidence="14" id="KW-0234">DNA repair</keyword>
<dbReference type="SUPFAM" id="SSF52540">
    <property type="entry name" value="P-loop containing nucleoside triphosphate hydrolases"/>
    <property type="match status" value="1"/>
</dbReference>
<keyword evidence="22" id="KW-1185">Reference proteome</keyword>
<dbReference type="GO" id="GO:0046872">
    <property type="term" value="F:metal ion binding"/>
    <property type="evidence" value="ECO:0007669"/>
    <property type="project" value="UniProtKB-UniRule"/>
</dbReference>
<feature type="coiled-coil region" evidence="19">
    <location>
        <begin position="291"/>
        <end position="343"/>
    </location>
</feature>
<dbReference type="GO" id="GO:0000722">
    <property type="term" value="P:telomere maintenance via recombination"/>
    <property type="evidence" value="ECO:0007669"/>
    <property type="project" value="TreeGrafter"/>
</dbReference>
<keyword evidence="7" id="KW-0547">Nucleotide-binding</keyword>
<comment type="subcellular location">
    <subcellularLocation>
        <location evidence="3">Chromosome</location>
    </subcellularLocation>
    <subcellularLocation>
        <location evidence="2">Nucleus</location>
    </subcellularLocation>
</comment>
<evidence type="ECO:0000256" key="15">
    <source>
        <dbReference type="ARBA" id="ARBA00023242"/>
    </source>
</evidence>